<feature type="compositionally biased region" description="Polar residues" evidence="1">
    <location>
        <begin position="1153"/>
        <end position="1162"/>
    </location>
</feature>
<reference evidence="2" key="1">
    <citation type="submission" date="2022-08" db="EMBL/GenBank/DDBJ databases">
        <title>A Global Phylogenomic Analysis of the Shiitake Genus Lentinula.</title>
        <authorList>
            <consortium name="DOE Joint Genome Institute"/>
            <person name="Sierra-Patev S."/>
            <person name="Min B."/>
            <person name="Naranjo-Ortiz M."/>
            <person name="Looney B."/>
            <person name="Konkel Z."/>
            <person name="Slot J.C."/>
            <person name="Sakamoto Y."/>
            <person name="Steenwyk J.L."/>
            <person name="Rokas A."/>
            <person name="Carro J."/>
            <person name="Camarero S."/>
            <person name="Ferreira P."/>
            <person name="Molpeceres G."/>
            <person name="Ruiz-Duenas F.J."/>
            <person name="Serrano A."/>
            <person name="Henrissat B."/>
            <person name="Drula E."/>
            <person name="Hughes K.W."/>
            <person name="Mata J.L."/>
            <person name="Ishikawa N.K."/>
            <person name="Vargas-Isla R."/>
            <person name="Ushijima S."/>
            <person name="Smith C.A."/>
            <person name="Ahrendt S."/>
            <person name="Andreopoulos W."/>
            <person name="He G."/>
            <person name="Labutti K."/>
            <person name="Lipzen A."/>
            <person name="Ng V."/>
            <person name="Riley R."/>
            <person name="Sandor L."/>
            <person name="Barry K."/>
            <person name="Martinez A.T."/>
            <person name="Xiao Y."/>
            <person name="Gibbons J.G."/>
            <person name="Terashima K."/>
            <person name="Grigoriev I.V."/>
            <person name="Hibbett D.S."/>
        </authorList>
    </citation>
    <scope>NUCLEOTIDE SEQUENCE</scope>
    <source>
        <strain evidence="2">JLM2183</strain>
    </source>
</reference>
<comment type="caution">
    <text evidence="2">The sequence shown here is derived from an EMBL/GenBank/DDBJ whole genome shotgun (WGS) entry which is preliminary data.</text>
</comment>
<evidence type="ECO:0000256" key="1">
    <source>
        <dbReference type="SAM" id="MobiDB-lite"/>
    </source>
</evidence>
<dbReference type="Proteomes" id="UP001150266">
    <property type="component" value="Unassembled WGS sequence"/>
</dbReference>
<feature type="region of interest" description="Disordered" evidence="1">
    <location>
        <begin position="765"/>
        <end position="833"/>
    </location>
</feature>
<sequence>MGIFEEARQEEALRAHIRRLLYDYAKEHLTTSYIEFTEQAVTELLSQSLHKVPTTDSSSVRLPEEPFSALTRLFALNDLKSYDEEAAKSSEGMKYLKTFLATLKSGSKLRSQRAVDIDDYDCYIPDERFIPMVSRRARRETPRPGSNSFRKSLKTPYAAFLQSSKIEIKPVEVKIFKEPAVNPEKVLNVTWFLSQSTGVEVRDFLKSTAALSYPGPSYKNRYLDPSVRPDSPPLQLGRPLLFESGESFLPFVPIFSRKQRPGSGRVEIKDEQNARKEELPASKIHLFGIRKDKGKDKDTNTSTDPEDLFALGRPPPRSINQVAPKLNAAKVDEDEGFDLLKENMKIVDGWQTYHSSSPAKASQASSLSSVTTPRSSQEIDELNVNLTISSPNTDLSPIKLLKESRMAMPRSKRILIGNRGSKAAQTKKIGAKQSYAAFLLETLNKRNELLSEGDKPPTSTISGQDEIQEARSDSLSFPRNDMRSSPMMDFDEVDTNSLNLKRTEPVTEPAAKVNFDVVSVAGEAGSTVGIDSVVDLKGTENAVNVDSFGSALHAIYRAVQNEDPLDLIKKEKLDLSKDGKEILMEVPSLPPPNEHPPNEALFPASNVRQYLVPSGAGANRTREKGKVYQFLKKAKGTASATLELSWVPFAVTTSLPTPEEMLTVHDFIDKNTGLLNAFDRLGVTKEQGLARVRGLEERAREMCGVSTDDKMNQESNTGPAGEYILRAERIWEEWSCHVDEVTSNLLQARDEEKIDILLSREERRRSKRLSKSQKVERVADTEGETNEDLDKKREQENPVNSEERTVAETGSFGEMPAVDGSQTNHDSPAPVPVNLDVGGINPEPPQAYDAEPVTSPQTEFGLTYFFPEGENDIIAPGYGYGLGEDDQFFSDSLSALPVPEEYPLSNQYGYDFVENGFDSDKENQDPSEAIVQNAEREWYYSGVSPSHAYGERRSVFPNYEQDEEDRYPIAKRPRLDWEGDHRHQGQERRYDDQNLEVEDSGIGLLDYLVYSPECLADTADHSSLNLDQDDRGLYAACVDPLAPVKGDHDRVLNEEQSHIQNQFDTEDGYETLVSIQHQNSDFIPLAFDSQSVADPQSQQPSAPSVPAQAQSPLRRPFIPKAVPLTIPFHDHAVGIAEFARLRAIKLRTPPSAEPSQPLTTEVESFDESKSSKTAPEAIFDVNTLRLPYSDQTLPTTAHWYMASMHLLQKQALVRSLRSDACGVGLVERDMLVGVDLIIDPHTAVIFTNLLALPFEVDVLINTISEQSWRYDNLLLVFEAFVPSLAFKSDSATSAKESLNAYSPPVLKAVKKLRRDISLAEACENKREGCRVMTAFASTVQDAAAFARIFGDEAERRDDHGIGLWGDRAWLDDEAGEDEENLAIADGMNHFAACVILCQISLDEFLEISAEERSARFTPYVGNYRMVKLNNVIELGRQVLKVEGSVIQE</sequence>
<feature type="region of interest" description="Disordered" evidence="1">
    <location>
        <begin position="355"/>
        <end position="374"/>
    </location>
</feature>
<feature type="compositionally biased region" description="Basic and acidic residues" evidence="1">
    <location>
        <begin position="973"/>
        <end position="992"/>
    </location>
</feature>
<keyword evidence="3" id="KW-1185">Reference proteome</keyword>
<dbReference type="EMBL" id="JAOTPV010000009">
    <property type="protein sequence ID" value="KAJ4478414.1"/>
    <property type="molecule type" value="Genomic_DNA"/>
</dbReference>
<feature type="region of interest" description="Disordered" evidence="1">
    <location>
        <begin position="449"/>
        <end position="487"/>
    </location>
</feature>
<accession>A0A9W9AAP7</accession>
<feature type="region of interest" description="Disordered" evidence="1">
    <location>
        <begin position="1091"/>
        <end position="1112"/>
    </location>
</feature>
<evidence type="ECO:0000313" key="2">
    <source>
        <dbReference type="EMBL" id="KAJ4478414.1"/>
    </source>
</evidence>
<feature type="region of interest" description="Disordered" evidence="1">
    <location>
        <begin position="970"/>
        <end position="992"/>
    </location>
</feature>
<feature type="region of interest" description="Disordered" evidence="1">
    <location>
        <begin position="1149"/>
        <end position="1169"/>
    </location>
</feature>
<proteinExistence type="predicted"/>
<feature type="region of interest" description="Disordered" evidence="1">
    <location>
        <begin position="291"/>
        <end position="318"/>
    </location>
</feature>
<dbReference type="OrthoDB" id="2422840at2759"/>
<evidence type="ECO:0000313" key="3">
    <source>
        <dbReference type="Proteomes" id="UP001150266"/>
    </source>
</evidence>
<organism evidence="2 3">
    <name type="scientific">Lentinula aciculospora</name>
    <dbReference type="NCBI Taxonomy" id="153920"/>
    <lineage>
        <taxon>Eukaryota</taxon>
        <taxon>Fungi</taxon>
        <taxon>Dikarya</taxon>
        <taxon>Basidiomycota</taxon>
        <taxon>Agaricomycotina</taxon>
        <taxon>Agaricomycetes</taxon>
        <taxon>Agaricomycetidae</taxon>
        <taxon>Agaricales</taxon>
        <taxon>Marasmiineae</taxon>
        <taxon>Omphalotaceae</taxon>
        <taxon>Lentinula</taxon>
    </lineage>
</organism>
<feature type="compositionally biased region" description="Basic and acidic residues" evidence="1">
    <location>
        <begin position="788"/>
        <end position="806"/>
    </location>
</feature>
<name>A0A9W9AAP7_9AGAR</name>
<gene>
    <name evidence="2" type="ORF">J3R30DRAFT_2898104</name>
</gene>
<protein>
    <submittedName>
        <fullName evidence="2">Uncharacterized protein</fullName>
    </submittedName>
</protein>